<dbReference type="EMBL" id="CP073355">
    <property type="protein sequence ID" value="URA10539.1"/>
    <property type="molecule type" value="Genomic_DNA"/>
</dbReference>
<dbReference type="Proteomes" id="UP001056539">
    <property type="component" value="Chromosome"/>
</dbReference>
<keyword evidence="2" id="KW-1185">Reference proteome</keyword>
<dbReference type="KEGG" id="taqu:KDW03_01685"/>
<reference evidence="1" key="2">
    <citation type="submission" date="2022-06" db="EMBL/GenBank/DDBJ databases">
        <title>Thermospira aquatica gen. nov., sp. nov.</title>
        <authorList>
            <person name="Ben Ali Gam Z."/>
            <person name="Labat M."/>
        </authorList>
    </citation>
    <scope>NUCLEOTIDE SEQUENCE</scope>
    <source>
        <strain evidence="1">F1F22</strain>
    </source>
</reference>
<gene>
    <name evidence="1" type="ORF">KDW03_01685</name>
</gene>
<evidence type="ECO:0000313" key="2">
    <source>
        <dbReference type="Proteomes" id="UP001056539"/>
    </source>
</evidence>
<dbReference type="RefSeq" id="WP_271435666.1">
    <property type="nucleotide sequence ID" value="NZ_CP073355.1"/>
</dbReference>
<name>A0AAX3BEQ5_9SPIR</name>
<evidence type="ECO:0000313" key="1">
    <source>
        <dbReference type="EMBL" id="URA10539.1"/>
    </source>
</evidence>
<organism evidence="1 2">
    <name type="scientific">Thermospira aquatica</name>
    <dbReference type="NCBI Taxonomy" id="2828656"/>
    <lineage>
        <taxon>Bacteria</taxon>
        <taxon>Pseudomonadati</taxon>
        <taxon>Spirochaetota</taxon>
        <taxon>Spirochaetia</taxon>
        <taxon>Brevinematales</taxon>
        <taxon>Thermospiraceae</taxon>
        <taxon>Thermospira</taxon>
    </lineage>
</organism>
<sequence>MDEEKKVEQKRELFMIEKLLATVDFPEWQKKAFLQFTGWRQGKSVEKKQFDTALNNFIRQYGGRK</sequence>
<protein>
    <submittedName>
        <fullName evidence="1">Uncharacterized protein</fullName>
    </submittedName>
</protein>
<accession>A0AAX3BEQ5</accession>
<dbReference type="AlphaFoldDB" id="A0AAX3BEQ5"/>
<proteinExistence type="predicted"/>
<reference evidence="1" key="1">
    <citation type="submission" date="2021-04" db="EMBL/GenBank/DDBJ databases">
        <authorList>
            <person name="Postec A."/>
        </authorList>
    </citation>
    <scope>NUCLEOTIDE SEQUENCE</scope>
    <source>
        <strain evidence="1">F1F22</strain>
    </source>
</reference>